<proteinExistence type="predicted"/>
<evidence type="ECO:0000256" key="1">
    <source>
        <dbReference type="SAM" id="Phobius"/>
    </source>
</evidence>
<keyword evidence="2" id="KW-0732">Signal</keyword>
<gene>
    <name evidence="3" type="ORF">SETTUDRAFT_35304</name>
</gene>
<keyword evidence="1" id="KW-0812">Transmembrane</keyword>
<sequence length="116" mass="12351">MPLTLPLPLLALVLGFGSFHAVAGTVTRAPAMLAVLADWLALSKKVRYIPNQRHGMPSGNPDLPHADSSGPPSLGYGFPFAAAGPVMCYAVMAWHGMWGLPYLTSFFLVVTLLSSR</sequence>
<dbReference type="Proteomes" id="UP000016935">
    <property type="component" value="Unassembled WGS sequence"/>
</dbReference>
<feature type="chain" id="PRO_5004343664" evidence="2">
    <location>
        <begin position="25"/>
        <end position="116"/>
    </location>
</feature>
<dbReference type="GeneID" id="19404001"/>
<organism evidence="3 4">
    <name type="scientific">Exserohilum turcicum (strain 28A)</name>
    <name type="common">Northern leaf blight fungus</name>
    <name type="synonym">Setosphaeria turcica</name>
    <dbReference type="NCBI Taxonomy" id="671987"/>
    <lineage>
        <taxon>Eukaryota</taxon>
        <taxon>Fungi</taxon>
        <taxon>Dikarya</taxon>
        <taxon>Ascomycota</taxon>
        <taxon>Pezizomycotina</taxon>
        <taxon>Dothideomycetes</taxon>
        <taxon>Pleosporomycetidae</taxon>
        <taxon>Pleosporales</taxon>
        <taxon>Pleosporineae</taxon>
        <taxon>Pleosporaceae</taxon>
        <taxon>Exserohilum</taxon>
    </lineage>
</organism>
<dbReference type="RefSeq" id="XP_008030674.1">
    <property type="nucleotide sequence ID" value="XM_008032483.1"/>
</dbReference>
<feature type="transmembrane region" description="Helical" evidence="1">
    <location>
        <begin position="92"/>
        <end position="113"/>
    </location>
</feature>
<dbReference type="HOGENOM" id="CLU_2098350_0_0_1"/>
<name>R0JVE9_EXST2</name>
<reference evidence="3 4" key="2">
    <citation type="journal article" date="2013" name="PLoS Genet.">
        <title>Comparative genome structure, secondary metabolite, and effector coding capacity across Cochliobolus pathogens.</title>
        <authorList>
            <person name="Condon B.J."/>
            <person name="Leng Y."/>
            <person name="Wu D."/>
            <person name="Bushley K.E."/>
            <person name="Ohm R.A."/>
            <person name="Otillar R."/>
            <person name="Martin J."/>
            <person name="Schackwitz W."/>
            <person name="Grimwood J."/>
            <person name="MohdZainudin N."/>
            <person name="Xue C."/>
            <person name="Wang R."/>
            <person name="Manning V.A."/>
            <person name="Dhillon B."/>
            <person name="Tu Z.J."/>
            <person name="Steffenson B.J."/>
            <person name="Salamov A."/>
            <person name="Sun H."/>
            <person name="Lowry S."/>
            <person name="LaButti K."/>
            <person name="Han J."/>
            <person name="Copeland A."/>
            <person name="Lindquist E."/>
            <person name="Barry K."/>
            <person name="Schmutz J."/>
            <person name="Baker S.E."/>
            <person name="Ciuffetti L.M."/>
            <person name="Grigoriev I.V."/>
            <person name="Zhong S."/>
            <person name="Turgeon B.G."/>
        </authorList>
    </citation>
    <scope>NUCLEOTIDE SEQUENCE [LARGE SCALE GENOMIC DNA]</scope>
    <source>
        <strain evidence="4">28A</strain>
    </source>
</reference>
<reference evidence="3 4" key="1">
    <citation type="journal article" date="2012" name="PLoS Pathog.">
        <title>Diverse lifestyles and strategies of plant pathogenesis encoded in the genomes of eighteen Dothideomycetes fungi.</title>
        <authorList>
            <person name="Ohm R.A."/>
            <person name="Feau N."/>
            <person name="Henrissat B."/>
            <person name="Schoch C.L."/>
            <person name="Horwitz B.A."/>
            <person name="Barry K.W."/>
            <person name="Condon B.J."/>
            <person name="Copeland A.C."/>
            <person name="Dhillon B."/>
            <person name="Glaser F."/>
            <person name="Hesse C.N."/>
            <person name="Kosti I."/>
            <person name="LaButti K."/>
            <person name="Lindquist E.A."/>
            <person name="Lucas S."/>
            <person name="Salamov A.A."/>
            <person name="Bradshaw R.E."/>
            <person name="Ciuffetti L."/>
            <person name="Hamelin R.C."/>
            <person name="Kema G.H.J."/>
            <person name="Lawrence C."/>
            <person name="Scott J.A."/>
            <person name="Spatafora J.W."/>
            <person name="Turgeon B.G."/>
            <person name="de Wit P.J.G.M."/>
            <person name="Zhong S."/>
            <person name="Goodwin S.B."/>
            <person name="Grigoriev I.V."/>
        </authorList>
    </citation>
    <scope>NUCLEOTIDE SEQUENCE [LARGE SCALE GENOMIC DNA]</scope>
    <source>
        <strain evidence="4">28A</strain>
    </source>
</reference>
<accession>R0JVE9</accession>
<keyword evidence="4" id="KW-1185">Reference proteome</keyword>
<evidence type="ECO:0000313" key="4">
    <source>
        <dbReference type="Proteomes" id="UP000016935"/>
    </source>
</evidence>
<dbReference type="EMBL" id="KB908866">
    <property type="protein sequence ID" value="EOA81469.1"/>
    <property type="molecule type" value="Genomic_DNA"/>
</dbReference>
<keyword evidence="1" id="KW-1133">Transmembrane helix</keyword>
<feature type="signal peptide" evidence="2">
    <location>
        <begin position="1"/>
        <end position="24"/>
    </location>
</feature>
<evidence type="ECO:0000313" key="3">
    <source>
        <dbReference type="EMBL" id="EOA81469.1"/>
    </source>
</evidence>
<evidence type="ECO:0000256" key="2">
    <source>
        <dbReference type="SAM" id="SignalP"/>
    </source>
</evidence>
<keyword evidence="1" id="KW-0472">Membrane</keyword>
<dbReference type="AlphaFoldDB" id="R0JVE9"/>
<protein>
    <submittedName>
        <fullName evidence="3">Uncharacterized protein</fullName>
    </submittedName>
</protein>